<dbReference type="InterPro" id="IPR050483">
    <property type="entry name" value="CoA-transferase_III_domain"/>
</dbReference>
<dbReference type="PANTHER" id="PTHR48207">
    <property type="entry name" value="SUCCINATE--HYDROXYMETHYLGLUTARATE COA-TRANSFERASE"/>
    <property type="match status" value="1"/>
</dbReference>
<dbReference type="Pfam" id="PF02515">
    <property type="entry name" value="CoA_transf_3"/>
    <property type="match status" value="1"/>
</dbReference>
<dbReference type="InterPro" id="IPR003673">
    <property type="entry name" value="CoA-Trfase_fam_III"/>
</dbReference>
<reference evidence="3" key="1">
    <citation type="submission" date="2019-01" db="EMBL/GenBank/DDBJ databases">
        <title>Gri0909 isolated from a small marine red alga.</title>
        <authorList>
            <person name="Kim J."/>
            <person name="Jeong S.E."/>
            <person name="Jeon C.O."/>
        </authorList>
    </citation>
    <scope>NUCLEOTIDE SEQUENCE [LARGE SCALE GENOMIC DNA]</scope>
    <source>
        <strain evidence="3">Gri0909</strain>
    </source>
</reference>
<name>A0A437QL18_9PROT</name>
<keyword evidence="1 2" id="KW-0808">Transferase</keyword>
<organism evidence="2 3">
    <name type="scientific">Hwanghaeella grinnelliae</name>
    <dbReference type="NCBI Taxonomy" id="2500179"/>
    <lineage>
        <taxon>Bacteria</taxon>
        <taxon>Pseudomonadati</taxon>
        <taxon>Pseudomonadota</taxon>
        <taxon>Alphaproteobacteria</taxon>
        <taxon>Rhodospirillales</taxon>
        <taxon>Rhodospirillaceae</taxon>
        <taxon>Hwanghaeella</taxon>
    </lineage>
</organism>
<evidence type="ECO:0000313" key="3">
    <source>
        <dbReference type="Proteomes" id="UP000287447"/>
    </source>
</evidence>
<dbReference type="SUPFAM" id="SSF89796">
    <property type="entry name" value="CoA-transferase family III (CaiB/BaiF)"/>
    <property type="match status" value="1"/>
</dbReference>
<dbReference type="EMBL" id="SADE01000003">
    <property type="protein sequence ID" value="RVU35199.1"/>
    <property type="molecule type" value="Genomic_DNA"/>
</dbReference>
<dbReference type="Gene3D" id="3.40.50.10540">
    <property type="entry name" value="Crotonobetainyl-coa:carnitine coa-transferase, domain 1"/>
    <property type="match status" value="1"/>
</dbReference>
<proteinExistence type="predicted"/>
<dbReference type="InterPro" id="IPR023606">
    <property type="entry name" value="CoA-Trfase_III_dom_1_sf"/>
</dbReference>
<dbReference type="Gene3D" id="3.30.1540.10">
    <property type="entry name" value="formyl-coa transferase, domain 3"/>
    <property type="match status" value="1"/>
</dbReference>
<dbReference type="PANTHER" id="PTHR48207:SF3">
    <property type="entry name" value="SUCCINATE--HYDROXYMETHYLGLUTARATE COA-TRANSFERASE"/>
    <property type="match status" value="1"/>
</dbReference>
<gene>
    <name evidence="2" type="ORF">EOI86_20510</name>
</gene>
<comment type="caution">
    <text evidence="2">The sequence shown here is derived from an EMBL/GenBank/DDBJ whole genome shotgun (WGS) entry which is preliminary data.</text>
</comment>
<dbReference type="GO" id="GO:0008410">
    <property type="term" value="F:CoA-transferase activity"/>
    <property type="evidence" value="ECO:0007669"/>
    <property type="project" value="TreeGrafter"/>
</dbReference>
<dbReference type="RefSeq" id="WP_127767520.1">
    <property type="nucleotide sequence ID" value="NZ_SADE01000003.1"/>
</dbReference>
<accession>A0A437QL18</accession>
<evidence type="ECO:0000256" key="1">
    <source>
        <dbReference type="ARBA" id="ARBA00022679"/>
    </source>
</evidence>
<dbReference type="OrthoDB" id="9781472at2"/>
<keyword evidence="3" id="KW-1185">Reference proteome</keyword>
<dbReference type="InterPro" id="IPR044855">
    <property type="entry name" value="CoA-Trfase_III_dom3_sf"/>
</dbReference>
<sequence>MTGMPLEGIRIFDLTRILAGPTCTQYLGDFGADVIKVERPDQGDDTRKWGPPYVKGHDGEDTTESAYYLCANRNKRSVTINLASEEGQQLARRMIKECDILVENFKVGGLKAYGLSYDDLKAENPSLIYCSITGFGQTGPYAPRAGYDFLAQGLGGIMSITGTPGVEPVKVGVGIADVMCGMYASTAILAALRHRDRTGEGQHIDCCLLDTQVAWLINEGVNYLVSGEVPKPRGNEHPNIVPYKVFECADGHVILAVGNDGQYQKWCTFAGAEELASDPRFETNSKRVRNREELYALMPAYMTQKTVAEWVDGLASRGVPCSPVNNIAQVFDDPQVKARGMRIDVPHDAAGEGTVPLIANPVKMSGTPVQYRHAPPTLGQHTDEVLRDLLGIDAEEVEALANSGATTVKG</sequence>
<dbReference type="AlphaFoldDB" id="A0A437QL18"/>
<dbReference type="Proteomes" id="UP000287447">
    <property type="component" value="Unassembled WGS sequence"/>
</dbReference>
<evidence type="ECO:0000313" key="2">
    <source>
        <dbReference type="EMBL" id="RVU35199.1"/>
    </source>
</evidence>
<protein>
    <submittedName>
        <fullName evidence="2">CoA transferase</fullName>
    </submittedName>
</protein>